<feature type="domain" description="N-acetyltransferase" evidence="1">
    <location>
        <begin position="16"/>
        <end position="145"/>
    </location>
</feature>
<dbReference type="PANTHER" id="PTHR47237:SF2">
    <property type="entry name" value="BLL4206 PROTEIN"/>
    <property type="match status" value="1"/>
</dbReference>
<protein>
    <submittedName>
        <fullName evidence="2">GNAT family N-acetyltransferase</fullName>
        <ecNumber evidence="2">2.3.1.-</ecNumber>
    </submittedName>
</protein>
<dbReference type="CDD" id="cd04301">
    <property type="entry name" value="NAT_SF"/>
    <property type="match status" value="1"/>
</dbReference>
<reference evidence="2" key="1">
    <citation type="submission" date="2021-12" db="EMBL/GenBank/DDBJ databases">
        <title>Bradyrhizobium xenonodulans sp. nov.</title>
        <authorList>
            <person name="Claassens R."/>
            <person name="Venter S.N."/>
            <person name="Beukes C.W."/>
            <person name="Stepkowski T."/>
            <person name="Steenkamp E.T."/>
        </authorList>
    </citation>
    <scope>NUCLEOTIDE SEQUENCE</scope>
    <source>
        <strain evidence="2">14AB</strain>
    </source>
</reference>
<dbReference type="PANTHER" id="PTHR47237">
    <property type="entry name" value="SLL0310 PROTEIN"/>
    <property type="match status" value="1"/>
</dbReference>
<dbReference type="SUPFAM" id="SSF55729">
    <property type="entry name" value="Acyl-CoA N-acyltransferases (Nat)"/>
    <property type="match status" value="1"/>
</dbReference>
<dbReference type="InterPro" id="IPR041496">
    <property type="entry name" value="YitH/HolE_GNAT"/>
</dbReference>
<evidence type="ECO:0000259" key="1">
    <source>
        <dbReference type="PROSITE" id="PS51186"/>
    </source>
</evidence>
<keyword evidence="2" id="KW-0012">Acyltransferase</keyword>
<dbReference type="Gene3D" id="3.40.630.30">
    <property type="match status" value="1"/>
</dbReference>
<dbReference type="GO" id="GO:0016746">
    <property type="term" value="F:acyltransferase activity"/>
    <property type="evidence" value="ECO:0007669"/>
    <property type="project" value="UniProtKB-KW"/>
</dbReference>
<evidence type="ECO:0000313" key="3">
    <source>
        <dbReference type="Proteomes" id="UP001179614"/>
    </source>
</evidence>
<proteinExistence type="predicted"/>
<accession>A0ABY7MVV7</accession>
<organism evidence="2 3">
    <name type="scientific">Bradyrhizobium xenonodulans</name>
    <dbReference type="NCBI Taxonomy" id="2736875"/>
    <lineage>
        <taxon>Bacteria</taxon>
        <taxon>Pseudomonadati</taxon>
        <taxon>Pseudomonadota</taxon>
        <taxon>Alphaproteobacteria</taxon>
        <taxon>Hyphomicrobiales</taxon>
        <taxon>Nitrobacteraceae</taxon>
        <taxon>Bradyrhizobium</taxon>
    </lineage>
</organism>
<dbReference type="InterPro" id="IPR052729">
    <property type="entry name" value="Acyl/Acetyltrans_Enzymes"/>
</dbReference>
<dbReference type="InterPro" id="IPR000182">
    <property type="entry name" value="GNAT_dom"/>
</dbReference>
<dbReference type="Pfam" id="PF18014">
    <property type="entry name" value="Acetyltransf_18"/>
    <property type="match status" value="1"/>
</dbReference>
<keyword evidence="3" id="KW-1185">Reference proteome</keyword>
<dbReference type="EC" id="2.3.1.-" evidence="2"/>
<keyword evidence="2" id="KW-0808">Transferase</keyword>
<gene>
    <name evidence="2" type="ORF">I3J27_14525</name>
</gene>
<dbReference type="EMBL" id="CP089391">
    <property type="protein sequence ID" value="WBL81567.1"/>
    <property type="molecule type" value="Genomic_DNA"/>
</dbReference>
<evidence type="ECO:0000313" key="2">
    <source>
        <dbReference type="EMBL" id="WBL81567.1"/>
    </source>
</evidence>
<sequence length="290" mass="31586">MTAAAYPVGHRDNEDVALLPFSRAHLEGALKLSQEMSWPYRIEDWDVALQLGHGFVLERAGTVIGTAAWWPYGETHASVGMIIVAKAAQGRGYGARLMDALLASARPRTISLNSTAEGITLYRRRGFLPTGIIHQHHGIPRQSHETPRSGLVRPMAASEFEAIARLDRTATGLERRQLLNRLFDSGDGYVLLRDGMLRGYAISRLFGRGHVIGPVVAESPTDARALIEFAIAQLGPVFVRIDTPASSQLGEWLESIGLPRVSDATTMVLGTPAPWTEPARIFGLANQSFG</sequence>
<dbReference type="Gene3D" id="3.40.630.90">
    <property type="match status" value="1"/>
</dbReference>
<dbReference type="InterPro" id="IPR016181">
    <property type="entry name" value="Acyl_CoA_acyltransferase"/>
</dbReference>
<name>A0ABY7MVV7_9BRAD</name>
<dbReference type="RefSeq" id="WP_270170328.1">
    <property type="nucleotide sequence ID" value="NZ_CP089391.1"/>
</dbReference>
<dbReference type="Pfam" id="PF00583">
    <property type="entry name" value="Acetyltransf_1"/>
    <property type="match status" value="1"/>
</dbReference>
<dbReference type="Proteomes" id="UP001179614">
    <property type="component" value="Chromosome"/>
</dbReference>
<dbReference type="PROSITE" id="PS51186">
    <property type="entry name" value="GNAT"/>
    <property type="match status" value="1"/>
</dbReference>